<dbReference type="Gene3D" id="1.10.8.1080">
    <property type="match status" value="1"/>
</dbReference>
<comment type="pathway">
    <text evidence="3">Amino-sugar metabolism; N-acetylmuramate degradation.</text>
</comment>
<dbReference type="NCBIfam" id="NF009222">
    <property type="entry name" value="PRK12570.1"/>
    <property type="match status" value="1"/>
</dbReference>
<name>A0ABW1Z8G8_9BACT</name>
<keyword evidence="6" id="KW-1185">Reference proteome</keyword>
<dbReference type="EMBL" id="JBHSWI010000001">
    <property type="protein sequence ID" value="MFC6645363.1"/>
    <property type="molecule type" value="Genomic_DNA"/>
</dbReference>
<evidence type="ECO:0000313" key="6">
    <source>
        <dbReference type="Proteomes" id="UP001596391"/>
    </source>
</evidence>
<dbReference type="InterPro" id="IPR000408">
    <property type="entry name" value="Reg_chr_condens"/>
</dbReference>
<evidence type="ECO:0000256" key="3">
    <source>
        <dbReference type="HAMAP-Rule" id="MF_00068"/>
    </source>
</evidence>
<dbReference type="Proteomes" id="UP001596391">
    <property type="component" value="Unassembled WGS sequence"/>
</dbReference>
<dbReference type="InterPro" id="IPR001347">
    <property type="entry name" value="SIS_dom"/>
</dbReference>
<feature type="domain" description="SIS" evidence="4">
    <location>
        <begin position="56"/>
        <end position="219"/>
    </location>
</feature>
<comment type="similarity">
    <text evidence="3">Belongs to the GCKR-like family. MurNAc-6-P etherase subfamily.</text>
</comment>
<accession>A0ABW1Z8G8</accession>
<proteinExistence type="inferred from homology"/>
<dbReference type="PANTHER" id="PTHR10088:SF4">
    <property type="entry name" value="GLUCOKINASE REGULATORY PROTEIN"/>
    <property type="match status" value="1"/>
</dbReference>
<feature type="active site" evidence="3">
    <location>
        <position position="115"/>
    </location>
</feature>
<dbReference type="GO" id="GO:0016829">
    <property type="term" value="F:lyase activity"/>
    <property type="evidence" value="ECO:0007669"/>
    <property type="project" value="UniProtKB-KW"/>
</dbReference>
<dbReference type="SUPFAM" id="SSF53697">
    <property type="entry name" value="SIS domain"/>
    <property type="match status" value="1"/>
</dbReference>
<evidence type="ECO:0000256" key="2">
    <source>
        <dbReference type="ARBA" id="ARBA00023277"/>
    </source>
</evidence>
<evidence type="ECO:0000313" key="5">
    <source>
        <dbReference type="EMBL" id="MFC6645363.1"/>
    </source>
</evidence>
<keyword evidence="1 3" id="KW-0456">Lyase</keyword>
<keyword evidence="2 3" id="KW-0119">Carbohydrate metabolism</keyword>
<comment type="miscellaneous">
    <text evidence="3">A lyase-type mechanism (elimination/hydration) is suggested for the cleavage of the lactyl ether bond of MurNAc 6-phosphate, with the formation of an alpha,beta-unsaturated aldehyde intermediate with (E)-stereochemistry, followed by the syn addition of water to give product.</text>
</comment>
<reference evidence="6" key="1">
    <citation type="journal article" date="2019" name="Int. J. Syst. Evol. Microbiol.">
        <title>The Global Catalogue of Microorganisms (GCM) 10K type strain sequencing project: providing services to taxonomists for standard genome sequencing and annotation.</title>
        <authorList>
            <consortium name="The Broad Institute Genomics Platform"/>
            <consortium name="The Broad Institute Genome Sequencing Center for Infectious Disease"/>
            <person name="Wu L."/>
            <person name="Ma J."/>
        </authorList>
    </citation>
    <scope>NUCLEOTIDE SEQUENCE [LARGE SCALE GENOMIC DNA]</scope>
    <source>
        <strain evidence="6">CGMCC 1.16026</strain>
    </source>
</reference>
<feature type="active site" description="Proton donor" evidence="3">
    <location>
        <position position="84"/>
    </location>
</feature>
<dbReference type="Gene3D" id="3.40.50.10490">
    <property type="entry name" value="Glucose-6-phosphate isomerase like protein, domain 1"/>
    <property type="match status" value="1"/>
</dbReference>
<protein>
    <recommendedName>
        <fullName evidence="3">N-acetylmuramic acid 6-phosphate etherase</fullName>
        <shortName evidence="3">MurNAc-6-P etherase</shortName>
        <ecNumber evidence="3">4.2.1.126</ecNumber>
    </recommendedName>
    <alternativeName>
        <fullName evidence="3">N-acetylmuramic acid 6-phosphate hydrolase</fullName>
    </alternativeName>
    <alternativeName>
        <fullName evidence="3">N-acetylmuramic acid 6-phosphate lyase</fullName>
    </alternativeName>
</protein>
<dbReference type="PROSITE" id="PS51464">
    <property type="entry name" value="SIS"/>
    <property type="match status" value="1"/>
</dbReference>
<evidence type="ECO:0000256" key="1">
    <source>
        <dbReference type="ARBA" id="ARBA00023239"/>
    </source>
</evidence>
<dbReference type="InterPro" id="IPR005486">
    <property type="entry name" value="Glucokinase_regulatory_CS"/>
</dbReference>
<gene>
    <name evidence="3 5" type="primary">murQ</name>
    <name evidence="5" type="ORF">ACFQBQ_07135</name>
</gene>
<dbReference type="PROSITE" id="PS01272">
    <property type="entry name" value="GCKR"/>
    <property type="match status" value="1"/>
</dbReference>
<comment type="subunit">
    <text evidence="3">Homodimer.</text>
</comment>
<dbReference type="RefSeq" id="WP_263371742.1">
    <property type="nucleotide sequence ID" value="NZ_JAGSYD010000003.1"/>
</dbReference>
<dbReference type="InterPro" id="IPR046348">
    <property type="entry name" value="SIS_dom_sf"/>
</dbReference>
<comment type="catalytic activity">
    <reaction evidence="3">
        <text>N-acetyl-D-muramate 6-phosphate + H2O = N-acetyl-D-glucosamine 6-phosphate + (R)-lactate</text>
        <dbReference type="Rhea" id="RHEA:26410"/>
        <dbReference type="ChEBI" id="CHEBI:15377"/>
        <dbReference type="ChEBI" id="CHEBI:16004"/>
        <dbReference type="ChEBI" id="CHEBI:57513"/>
        <dbReference type="ChEBI" id="CHEBI:58722"/>
        <dbReference type="EC" id="4.2.1.126"/>
    </reaction>
</comment>
<sequence>MFTSALPSTEQRNSRSLQLDQLSTAELVRLMQEEDRAVLAAMESQCDAIAAAIGVIVLALERGGRLFYLGAGTSGRLGVLDASEAPPTFQSRPELIQGVIAGGDHALRFAVEGAEDDAAQGVADLQARGFAAGDVLVGIGASGRTPYVLGGLRYAASLGARTIGVSCVEGSAIAAASEIAITPVVGPEVLTGSTRLKAGTATKLVLNQLSTGAMVRLGYVYENLMVNVAATNKKLEDRALRILMTLTDLPQDEAARLLAAAGSIKAGVVMHRLQLSRTQADQRLSVARGNLRRALA</sequence>
<dbReference type="CDD" id="cd05007">
    <property type="entry name" value="SIS_Etherase"/>
    <property type="match status" value="1"/>
</dbReference>
<dbReference type="HAMAP" id="MF_00068">
    <property type="entry name" value="MurQ"/>
    <property type="match status" value="1"/>
</dbReference>
<dbReference type="InterPro" id="IPR005488">
    <property type="entry name" value="Etherase_MurQ"/>
</dbReference>
<dbReference type="NCBIfam" id="TIGR00274">
    <property type="entry name" value="N-acetylmuramic acid 6-phosphate etherase"/>
    <property type="match status" value="1"/>
</dbReference>
<comment type="caution">
    <text evidence="5">The sequence shown here is derived from an EMBL/GenBank/DDBJ whole genome shotgun (WGS) entry which is preliminary data.</text>
</comment>
<dbReference type="EC" id="4.2.1.126" evidence="3"/>
<dbReference type="PANTHER" id="PTHR10088">
    <property type="entry name" value="GLUCOKINASE REGULATORY PROTEIN"/>
    <property type="match status" value="1"/>
</dbReference>
<dbReference type="PROSITE" id="PS50012">
    <property type="entry name" value="RCC1_3"/>
    <property type="match status" value="1"/>
</dbReference>
<dbReference type="InterPro" id="IPR040190">
    <property type="entry name" value="MURQ/GCKR"/>
</dbReference>
<organism evidence="5 6">
    <name type="scientific">Granulicella cerasi</name>
    <dbReference type="NCBI Taxonomy" id="741063"/>
    <lineage>
        <taxon>Bacteria</taxon>
        <taxon>Pseudomonadati</taxon>
        <taxon>Acidobacteriota</taxon>
        <taxon>Terriglobia</taxon>
        <taxon>Terriglobales</taxon>
        <taxon>Acidobacteriaceae</taxon>
        <taxon>Granulicella</taxon>
    </lineage>
</organism>
<dbReference type="NCBIfam" id="NF003915">
    <property type="entry name" value="PRK05441.1"/>
    <property type="match status" value="1"/>
</dbReference>
<comment type="function">
    <text evidence="3">Specifically catalyzes the cleavage of the D-lactyl ether substituent of MurNAc 6-phosphate, producing GlcNAc 6-phosphate and D-lactate.</text>
</comment>
<evidence type="ECO:0000259" key="4">
    <source>
        <dbReference type="PROSITE" id="PS51464"/>
    </source>
</evidence>
<dbReference type="Pfam" id="PF22645">
    <property type="entry name" value="GKRP_SIS_N"/>
    <property type="match status" value="1"/>
</dbReference>